<reference evidence="5" key="2">
    <citation type="submission" date="2020-09" db="EMBL/GenBank/DDBJ databases">
        <authorList>
            <person name="Sun Q."/>
            <person name="Zhou Y."/>
        </authorList>
    </citation>
    <scope>NUCLEOTIDE SEQUENCE</scope>
    <source>
        <strain evidence="5">CGMCC 1.15725</strain>
    </source>
</reference>
<keyword evidence="3" id="KW-0813">Transport</keyword>
<evidence type="ECO:0000256" key="4">
    <source>
        <dbReference type="ARBA" id="ARBA00022729"/>
    </source>
</evidence>
<evidence type="ECO:0000256" key="2">
    <source>
        <dbReference type="ARBA" id="ARBA00008520"/>
    </source>
</evidence>
<dbReference type="InterPro" id="IPR050490">
    <property type="entry name" value="Bact_solute-bd_prot1"/>
</dbReference>
<dbReference type="InterPro" id="IPR006059">
    <property type="entry name" value="SBP"/>
</dbReference>
<name>A0A8J2YSV0_9PROT</name>
<evidence type="ECO:0000313" key="6">
    <source>
        <dbReference type="Proteomes" id="UP000646365"/>
    </source>
</evidence>
<comment type="subcellular location">
    <subcellularLocation>
        <location evidence="1">Periplasm</location>
    </subcellularLocation>
</comment>
<sequence length="441" mass="47943">MTDITRRDAIKIGAAAALTAGAAGLVGGADAQAQTAFALKPEAGASLKVLRWKRFVQGDEDVWLANSKKYAETTGVQVRVDSENWEDVRPKAAVAANVGSGPDIIITTNDDAQKFPGKLLDVSDLADYLGGKYSGWYPVCDRYSKRDGKWIGIPMGCAGNALVYRKSHIQKAGFEEIPKDLPGFLKLCQGLKKNGTPAGFALGHATGDANCWTHWCLWAHGAKLVDENNHVTLDSPETVAALEYAKQLYPTFIDGTLSWLDPSNNKAFLAGECSLTSNGISIYYAAKTSTDPAQKAMAEDIYHSNFPIGKPGIPTEQNLFFNMVIFKYSKYPNAAKDYLRFMMEQEQYLPWQTASIGYVAHPLAAYASNPFWTEDPKATPYRDAVKVMRDTGYAGALGAESAQCMADFLIVDMFAKACTGAVSPAEAAKQAHEQAKRIYKA</sequence>
<dbReference type="EMBL" id="BMJQ01000004">
    <property type="protein sequence ID" value="GGF13957.1"/>
    <property type="molecule type" value="Genomic_DNA"/>
</dbReference>
<proteinExistence type="inferred from homology"/>
<dbReference type="PANTHER" id="PTHR43649">
    <property type="entry name" value="ARABINOSE-BINDING PROTEIN-RELATED"/>
    <property type="match status" value="1"/>
</dbReference>
<evidence type="ECO:0000256" key="1">
    <source>
        <dbReference type="ARBA" id="ARBA00004418"/>
    </source>
</evidence>
<dbReference type="Pfam" id="PF13416">
    <property type="entry name" value="SBP_bac_8"/>
    <property type="match status" value="1"/>
</dbReference>
<dbReference type="InterPro" id="IPR006311">
    <property type="entry name" value="TAT_signal"/>
</dbReference>
<dbReference type="SUPFAM" id="SSF53850">
    <property type="entry name" value="Periplasmic binding protein-like II"/>
    <property type="match status" value="1"/>
</dbReference>
<accession>A0A8J2YSV0</accession>
<reference evidence="5" key="1">
    <citation type="journal article" date="2014" name="Int. J. Syst. Evol. Microbiol.">
        <title>Complete genome sequence of Corynebacterium casei LMG S-19264T (=DSM 44701T), isolated from a smear-ripened cheese.</title>
        <authorList>
            <consortium name="US DOE Joint Genome Institute (JGI-PGF)"/>
            <person name="Walter F."/>
            <person name="Albersmeier A."/>
            <person name="Kalinowski J."/>
            <person name="Ruckert C."/>
        </authorList>
    </citation>
    <scope>NUCLEOTIDE SEQUENCE</scope>
    <source>
        <strain evidence="5">CGMCC 1.15725</strain>
    </source>
</reference>
<comment type="caution">
    <text evidence="5">The sequence shown here is derived from an EMBL/GenBank/DDBJ whole genome shotgun (WGS) entry which is preliminary data.</text>
</comment>
<organism evidence="5 6">
    <name type="scientific">Aliidongia dinghuensis</name>
    <dbReference type="NCBI Taxonomy" id="1867774"/>
    <lineage>
        <taxon>Bacteria</taxon>
        <taxon>Pseudomonadati</taxon>
        <taxon>Pseudomonadota</taxon>
        <taxon>Alphaproteobacteria</taxon>
        <taxon>Rhodospirillales</taxon>
        <taxon>Dongiaceae</taxon>
        <taxon>Aliidongia</taxon>
    </lineage>
</organism>
<gene>
    <name evidence="5" type="ORF">GCM10011611_19620</name>
</gene>
<evidence type="ECO:0000313" key="5">
    <source>
        <dbReference type="EMBL" id="GGF13957.1"/>
    </source>
</evidence>
<keyword evidence="4" id="KW-0732">Signal</keyword>
<dbReference type="RefSeq" id="WP_189045051.1">
    <property type="nucleotide sequence ID" value="NZ_BMJQ01000004.1"/>
</dbReference>
<dbReference type="PANTHER" id="PTHR43649:SF34">
    <property type="entry name" value="ABC TRANSPORTER PERIPLASMIC-BINDING PROTEIN YCJN-RELATED"/>
    <property type="match status" value="1"/>
</dbReference>
<evidence type="ECO:0000256" key="3">
    <source>
        <dbReference type="ARBA" id="ARBA00022448"/>
    </source>
</evidence>
<dbReference type="Proteomes" id="UP000646365">
    <property type="component" value="Unassembled WGS sequence"/>
</dbReference>
<dbReference type="AlphaFoldDB" id="A0A8J2YSV0"/>
<dbReference type="PROSITE" id="PS51318">
    <property type="entry name" value="TAT"/>
    <property type="match status" value="1"/>
</dbReference>
<comment type="similarity">
    <text evidence="2">Belongs to the bacterial solute-binding protein 1 family.</text>
</comment>
<dbReference type="GO" id="GO:0042597">
    <property type="term" value="C:periplasmic space"/>
    <property type="evidence" value="ECO:0007669"/>
    <property type="project" value="UniProtKB-SubCell"/>
</dbReference>
<protein>
    <submittedName>
        <fullName evidence="5">ABC transporter substrate-binding protein</fullName>
    </submittedName>
</protein>
<dbReference type="Gene3D" id="3.40.190.10">
    <property type="entry name" value="Periplasmic binding protein-like II"/>
    <property type="match status" value="1"/>
</dbReference>
<keyword evidence="6" id="KW-1185">Reference proteome</keyword>